<organism evidence="1 2">
    <name type="scientific">Pyropia yezoensis</name>
    <name type="common">Susabi-nori</name>
    <name type="synonym">Porphyra yezoensis</name>
    <dbReference type="NCBI Taxonomy" id="2788"/>
    <lineage>
        <taxon>Eukaryota</taxon>
        <taxon>Rhodophyta</taxon>
        <taxon>Bangiophyceae</taxon>
        <taxon>Bangiales</taxon>
        <taxon>Bangiaceae</taxon>
        <taxon>Pyropia</taxon>
    </lineage>
</organism>
<reference evidence="1" key="1">
    <citation type="submission" date="2019-11" db="EMBL/GenBank/DDBJ databases">
        <title>Nori genome reveals adaptations in red seaweeds to the harsh intertidal environment.</title>
        <authorList>
            <person name="Wang D."/>
            <person name="Mao Y."/>
        </authorList>
    </citation>
    <scope>NUCLEOTIDE SEQUENCE</scope>
    <source>
        <tissue evidence="1">Gametophyte</tissue>
    </source>
</reference>
<dbReference type="Proteomes" id="UP000798662">
    <property type="component" value="Chromosome 3"/>
</dbReference>
<proteinExistence type="predicted"/>
<dbReference type="EMBL" id="CM020620">
    <property type="protein sequence ID" value="KAK1868503.1"/>
    <property type="molecule type" value="Genomic_DNA"/>
</dbReference>
<comment type="caution">
    <text evidence="1">The sequence shown here is derived from an EMBL/GenBank/DDBJ whole genome shotgun (WGS) entry which is preliminary data.</text>
</comment>
<accession>A0ACC3CFA8</accession>
<evidence type="ECO:0000313" key="2">
    <source>
        <dbReference type="Proteomes" id="UP000798662"/>
    </source>
</evidence>
<keyword evidence="2" id="KW-1185">Reference proteome</keyword>
<gene>
    <name evidence="1" type="ORF">I4F81_010989</name>
</gene>
<evidence type="ECO:0000313" key="1">
    <source>
        <dbReference type="EMBL" id="KAK1868503.1"/>
    </source>
</evidence>
<protein>
    <submittedName>
        <fullName evidence="1">Uncharacterized protein</fullName>
    </submittedName>
</protein>
<name>A0ACC3CFA8_PYRYE</name>
<sequence length="355" mass="38131">MGDVATGVLGDRRGDEDEGGTARPGDGAANVDELEAGGLCRRSSGLEQGSLRALDDAARGARFAPLSAAPLPADFVAFVEALGMDGSFSGPVRPLNKARISLMACDFHVLFNDRWLTDNVLNSYADLINHRDGLAGAQRRGGAHILGAQVTSDAPLASCALSTIPRSFRFSTFFYSRLSAKAGIYDYAGVRNWTTKRDVSIHDMDVLLVPVLVGSCHWVLAAINVRDRYFMYYDPYLLADDGGIILTLRRWLTDEALDKLGSAIVDLWDVENWPLVSSADLPIKTDSSSCGVLSLVVADCLAVGLPATITQRDVPVLRRRLAMALFLDDLTANDDDVPLDRQIFAGASAPGAADQ</sequence>